<protein>
    <recommendedName>
        <fullName evidence="4">Reverse transcriptase domain-containing protein</fullName>
    </recommendedName>
</protein>
<dbReference type="Proteomes" id="UP000015101">
    <property type="component" value="Unassembled WGS sequence"/>
</dbReference>
<dbReference type="EMBL" id="AMQM01008725">
    <property type="status" value="NOT_ANNOTATED_CDS"/>
    <property type="molecule type" value="Genomic_DNA"/>
</dbReference>
<accession>T1EHC6</accession>
<dbReference type="CTD" id="20195976"/>
<keyword evidence="3" id="KW-1185">Reference proteome</keyword>
<dbReference type="InParanoid" id="T1EHC6"/>
<gene>
    <name evidence="2" type="primary">20195976</name>
    <name evidence="1" type="ORF">HELRODRAFT_127036</name>
</gene>
<dbReference type="OrthoDB" id="445826at2759"/>
<dbReference type="GeneID" id="20195976"/>
<evidence type="ECO:0000313" key="1">
    <source>
        <dbReference type="EMBL" id="ESO11247.1"/>
    </source>
</evidence>
<dbReference type="RefSeq" id="XP_009010628.1">
    <property type="nucleotide sequence ID" value="XM_009012380.1"/>
</dbReference>
<evidence type="ECO:0000313" key="2">
    <source>
        <dbReference type="EnsemblMetazoa" id="HelroP127036"/>
    </source>
</evidence>
<reference evidence="3" key="1">
    <citation type="submission" date="2012-12" db="EMBL/GenBank/DDBJ databases">
        <authorList>
            <person name="Hellsten U."/>
            <person name="Grimwood J."/>
            <person name="Chapman J.A."/>
            <person name="Shapiro H."/>
            <person name="Aerts A."/>
            <person name="Otillar R.P."/>
            <person name="Terry A.Y."/>
            <person name="Boore J.L."/>
            <person name="Simakov O."/>
            <person name="Marletaz F."/>
            <person name="Cho S.-J."/>
            <person name="Edsinger-Gonzales E."/>
            <person name="Havlak P."/>
            <person name="Kuo D.-H."/>
            <person name="Larsson T."/>
            <person name="Lv J."/>
            <person name="Arendt D."/>
            <person name="Savage R."/>
            <person name="Osoegawa K."/>
            <person name="de Jong P."/>
            <person name="Lindberg D.R."/>
            <person name="Seaver E.C."/>
            <person name="Weisblat D.A."/>
            <person name="Putnam N.H."/>
            <person name="Grigoriev I.V."/>
            <person name="Rokhsar D.S."/>
        </authorList>
    </citation>
    <scope>NUCLEOTIDE SEQUENCE</scope>
</reference>
<evidence type="ECO:0008006" key="4">
    <source>
        <dbReference type="Google" id="ProtNLM"/>
    </source>
</evidence>
<evidence type="ECO:0000313" key="3">
    <source>
        <dbReference type="Proteomes" id="UP000015101"/>
    </source>
</evidence>
<dbReference type="EnsemblMetazoa" id="HelroT127036">
    <property type="protein sequence ID" value="HelroP127036"/>
    <property type="gene ID" value="HelroG127036"/>
</dbReference>
<sequence>ILLCRLEVEFGVKCFVLSWLSSYITGRSQLVKISTYSSPIVHQFHGVSQGS</sequence>
<reference evidence="2" key="3">
    <citation type="submission" date="2015-06" db="UniProtKB">
        <authorList>
            <consortium name="EnsemblMetazoa"/>
        </authorList>
    </citation>
    <scope>IDENTIFICATION</scope>
</reference>
<dbReference type="EMBL" id="KB095836">
    <property type="protein sequence ID" value="ESO11247.1"/>
    <property type="molecule type" value="Genomic_DNA"/>
</dbReference>
<dbReference type="KEGG" id="hro:HELRODRAFT_127036"/>
<name>T1EHC6_HELRO</name>
<dbReference type="AlphaFoldDB" id="T1EHC6"/>
<proteinExistence type="predicted"/>
<reference evidence="1 3" key="2">
    <citation type="journal article" date="2013" name="Nature">
        <title>Insights into bilaterian evolution from three spiralian genomes.</title>
        <authorList>
            <person name="Simakov O."/>
            <person name="Marletaz F."/>
            <person name="Cho S.J."/>
            <person name="Edsinger-Gonzales E."/>
            <person name="Havlak P."/>
            <person name="Hellsten U."/>
            <person name="Kuo D.H."/>
            <person name="Larsson T."/>
            <person name="Lv J."/>
            <person name="Arendt D."/>
            <person name="Savage R."/>
            <person name="Osoegawa K."/>
            <person name="de Jong P."/>
            <person name="Grimwood J."/>
            <person name="Chapman J.A."/>
            <person name="Shapiro H."/>
            <person name="Aerts A."/>
            <person name="Otillar R.P."/>
            <person name="Terry A.Y."/>
            <person name="Boore J.L."/>
            <person name="Grigoriev I.V."/>
            <person name="Lindberg D.R."/>
            <person name="Seaver E.C."/>
            <person name="Weisblat D.A."/>
            <person name="Putnam N.H."/>
            <person name="Rokhsar D.S."/>
        </authorList>
    </citation>
    <scope>NUCLEOTIDE SEQUENCE</scope>
</reference>
<dbReference type="HOGENOM" id="CLU_3112363_0_0_1"/>
<organism evidence="2 3">
    <name type="scientific">Helobdella robusta</name>
    <name type="common">Californian leech</name>
    <dbReference type="NCBI Taxonomy" id="6412"/>
    <lineage>
        <taxon>Eukaryota</taxon>
        <taxon>Metazoa</taxon>
        <taxon>Spiralia</taxon>
        <taxon>Lophotrochozoa</taxon>
        <taxon>Annelida</taxon>
        <taxon>Clitellata</taxon>
        <taxon>Hirudinea</taxon>
        <taxon>Rhynchobdellida</taxon>
        <taxon>Glossiphoniidae</taxon>
        <taxon>Helobdella</taxon>
    </lineage>
</organism>